<dbReference type="InterPro" id="IPR036277">
    <property type="entry name" value="SMC_hinge_sf"/>
</dbReference>
<dbReference type="HAMAP" id="MF_01894">
    <property type="entry name" value="Smc_prok"/>
    <property type="match status" value="1"/>
</dbReference>
<dbReference type="PANTHER" id="PTHR43977">
    <property type="entry name" value="STRUCTURAL MAINTENANCE OF CHROMOSOMES PROTEIN 3"/>
    <property type="match status" value="1"/>
</dbReference>
<dbReference type="PIRSF" id="PIRSF005719">
    <property type="entry name" value="SMC"/>
    <property type="match status" value="1"/>
</dbReference>
<dbReference type="SMART" id="SM00968">
    <property type="entry name" value="SMC_hinge"/>
    <property type="match status" value="1"/>
</dbReference>
<comment type="domain">
    <text evidence="7">Contains large globular domains required for ATP hydrolysis at each terminus and a third globular domain forming a flexible hinge near the middle of the molecule. These domains are separated by coiled-coil structures.</text>
</comment>
<dbReference type="Gene3D" id="1.20.1060.20">
    <property type="match status" value="1"/>
</dbReference>
<evidence type="ECO:0000256" key="6">
    <source>
        <dbReference type="ARBA" id="ARBA00023125"/>
    </source>
</evidence>
<dbReference type="FunFam" id="3.40.50.300:FF:000901">
    <property type="entry name" value="Chromosome partition protein Smc"/>
    <property type="match status" value="1"/>
</dbReference>
<dbReference type="GO" id="GO:0003677">
    <property type="term" value="F:DNA binding"/>
    <property type="evidence" value="ECO:0007669"/>
    <property type="project" value="UniProtKB-UniRule"/>
</dbReference>
<dbReference type="EMBL" id="QSFD01000004">
    <property type="protein sequence ID" value="RHA19179.1"/>
    <property type="molecule type" value="Genomic_DNA"/>
</dbReference>
<dbReference type="InterPro" id="IPR003395">
    <property type="entry name" value="RecF/RecN/SMC_N"/>
</dbReference>
<feature type="domain" description="SMC hinge" evidence="8">
    <location>
        <begin position="521"/>
        <end position="638"/>
    </location>
</feature>
<dbReference type="Gene3D" id="3.40.50.300">
    <property type="entry name" value="P-loop containing nucleotide triphosphate hydrolases"/>
    <property type="match status" value="2"/>
</dbReference>
<evidence type="ECO:0000256" key="1">
    <source>
        <dbReference type="ARBA" id="ARBA00004496"/>
    </source>
</evidence>
<dbReference type="SUPFAM" id="SSF52540">
    <property type="entry name" value="P-loop containing nucleoside triphosphate hydrolases"/>
    <property type="match status" value="1"/>
</dbReference>
<keyword evidence="10" id="KW-1185">Reference proteome</keyword>
<dbReference type="Gene3D" id="6.10.140.1720">
    <property type="match status" value="1"/>
</dbReference>
<keyword evidence="2 7" id="KW-0963">Cytoplasm</keyword>
<dbReference type="GO" id="GO:0005694">
    <property type="term" value="C:chromosome"/>
    <property type="evidence" value="ECO:0007669"/>
    <property type="project" value="InterPro"/>
</dbReference>
<reference evidence="9 10" key="1">
    <citation type="submission" date="2018-08" db="EMBL/GenBank/DDBJ databases">
        <title>A genome reference for cultivated species of the human gut microbiota.</title>
        <authorList>
            <person name="Zou Y."/>
            <person name="Xue W."/>
            <person name="Luo G."/>
        </authorList>
    </citation>
    <scope>NUCLEOTIDE SEQUENCE [LARGE SCALE GENOMIC DNA]</scope>
    <source>
        <strain evidence="9 10">AM44-11BH</strain>
    </source>
</reference>
<dbReference type="SUPFAM" id="SSF75553">
    <property type="entry name" value="Smc hinge domain"/>
    <property type="match status" value="1"/>
</dbReference>
<dbReference type="Gene3D" id="3.30.70.1620">
    <property type="match status" value="1"/>
</dbReference>
<dbReference type="InterPro" id="IPR010935">
    <property type="entry name" value="SMC_hinge"/>
</dbReference>
<dbReference type="AlphaFoldDB" id="A0A413R9U3"/>
<dbReference type="GO" id="GO:0016887">
    <property type="term" value="F:ATP hydrolysis activity"/>
    <property type="evidence" value="ECO:0007669"/>
    <property type="project" value="InterPro"/>
</dbReference>
<keyword evidence="6 7" id="KW-0238">DNA-binding</keyword>
<dbReference type="Proteomes" id="UP000284779">
    <property type="component" value="Unassembled WGS sequence"/>
</dbReference>
<keyword evidence="5 7" id="KW-0175">Coiled coil</keyword>
<feature type="coiled-coil region" evidence="7">
    <location>
        <begin position="672"/>
        <end position="937"/>
    </location>
</feature>
<dbReference type="GO" id="GO:0005524">
    <property type="term" value="F:ATP binding"/>
    <property type="evidence" value="ECO:0007669"/>
    <property type="project" value="UniProtKB-UniRule"/>
</dbReference>
<dbReference type="FunFam" id="3.40.50.300:FF:000984">
    <property type="entry name" value="Chromosome partition protein Smc"/>
    <property type="match status" value="1"/>
</dbReference>
<dbReference type="Gene3D" id="1.10.287.1490">
    <property type="match status" value="1"/>
</dbReference>
<gene>
    <name evidence="7 9" type="primary">smc</name>
    <name evidence="9" type="ORF">DW944_05450</name>
</gene>
<keyword evidence="3 7" id="KW-0547">Nucleotide-binding</keyword>
<feature type="coiled-coil region" evidence="7">
    <location>
        <begin position="167"/>
        <end position="201"/>
    </location>
</feature>
<accession>A0A413R9U3</accession>
<dbReference type="CDD" id="cd03278">
    <property type="entry name" value="ABC_SMC_barmotin"/>
    <property type="match status" value="1"/>
</dbReference>
<proteinExistence type="inferred from homology"/>
<dbReference type="Pfam" id="PF02463">
    <property type="entry name" value="SMC_N"/>
    <property type="match status" value="1"/>
</dbReference>
<keyword evidence="4 7" id="KW-0067">ATP-binding</keyword>
<dbReference type="InterPro" id="IPR011890">
    <property type="entry name" value="SMC_prok"/>
</dbReference>
<evidence type="ECO:0000313" key="10">
    <source>
        <dbReference type="Proteomes" id="UP000284779"/>
    </source>
</evidence>
<dbReference type="Pfam" id="PF06470">
    <property type="entry name" value="SMC_hinge"/>
    <property type="match status" value="1"/>
</dbReference>
<comment type="similarity">
    <text evidence="7">Belongs to the SMC family.</text>
</comment>
<evidence type="ECO:0000256" key="3">
    <source>
        <dbReference type="ARBA" id="ARBA00022741"/>
    </source>
</evidence>
<protein>
    <recommendedName>
        <fullName evidence="7">Chromosome partition protein Smc</fullName>
    </recommendedName>
</protein>
<feature type="coiled-coil region" evidence="7">
    <location>
        <begin position="234"/>
        <end position="499"/>
    </location>
</feature>
<evidence type="ECO:0000313" key="9">
    <source>
        <dbReference type="EMBL" id="RHA19179.1"/>
    </source>
</evidence>
<comment type="function">
    <text evidence="7">Required for chromosome condensation and partitioning.</text>
</comment>
<dbReference type="InterPro" id="IPR024704">
    <property type="entry name" value="SMC"/>
</dbReference>
<evidence type="ECO:0000256" key="5">
    <source>
        <dbReference type="ARBA" id="ARBA00023054"/>
    </source>
</evidence>
<comment type="caution">
    <text evidence="9">The sequence shown here is derived from an EMBL/GenBank/DDBJ whole genome shotgun (WGS) entry which is preliminary data.</text>
</comment>
<name>A0A413R9U3_9FIRM</name>
<dbReference type="GO" id="GO:0007059">
    <property type="term" value="P:chromosome segregation"/>
    <property type="evidence" value="ECO:0007669"/>
    <property type="project" value="UniProtKB-UniRule"/>
</dbReference>
<evidence type="ECO:0000256" key="4">
    <source>
        <dbReference type="ARBA" id="ARBA00022840"/>
    </source>
</evidence>
<dbReference type="NCBIfam" id="TIGR02168">
    <property type="entry name" value="SMC_prok_B"/>
    <property type="match status" value="1"/>
</dbReference>
<dbReference type="GO" id="GO:0007062">
    <property type="term" value="P:sister chromatid cohesion"/>
    <property type="evidence" value="ECO:0007669"/>
    <property type="project" value="InterPro"/>
</dbReference>
<evidence type="ECO:0000256" key="2">
    <source>
        <dbReference type="ARBA" id="ARBA00022490"/>
    </source>
</evidence>
<organism evidence="9 10">
    <name type="scientific">Eubacterium ventriosum</name>
    <dbReference type="NCBI Taxonomy" id="39496"/>
    <lineage>
        <taxon>Bacteria</taxon>
        <taxon>Bacillati</taxon>
        <taxon>Bacillota</taxon>
        <taxon>Clostridia</taxon>
        <taxon>Eubacteriales</taxon>
        <taxon>Eubacteriaceae</taxon>
        <taxon>Eubacterium</taxon>
    </lineage>
</organism>
<dbReference type="RefSeq" id="WP_117970202.1">
    <property type="nucleotide sequence ID" value="NZ_CAUBDO010000010.1"/>
</dbReference>
<dbReference type="GO" id="GO:0006260">
    <property type="term" value="P:DNA replication"/>
    <property type="evidence" value="ECO:0007669"/>
    <property type="project" value="UniProtKB-UniRule"/>
</dbReference>
<comment type="subunit">
    <text evidence="7">Homodimer.</text>
</comment>
<evidence type="ECO:0000256" key="7">
    <source>
        <dbReference type="HAMAP-Rule" id="MF_01894"/>
    </source>
</evidence>
<feature type="binding site" evidence="7">
    <location>
        <begin position="32"/>
        <end position="39"/>
    </location>
    <ligand>
        <name>ATP</name>
        <dbReference type="ChEBI" id="CHEBI:30616"/>
    </ligand>
</feature>
<comment type="subcellular location">
    <subcellularLocation>
        <location evidence="1 7">Cytoplasm</location>
    </subcellularLocation>
</comment>
<dbReference type="GO" id="GO:0030261">
    <property type="term" value="P:chromosome condensation"/>
    <property type="evidence" value="ECO:0007669"/>
    <property type="project" value="InterPro"/>
</dbReference>
<sequence>MYLKNIEIHGFKSFANKINFQFHNGITGIVGPNGSGKSNVADAVRWVLGEQKTKQLRSSKMEDVIFAGTENRKPMGYAYVAITFDNADHKLNIDYDEVTVSRRLFRSGESEYMINGTQVRLKDVNELFYDTGIGKEGYSIIGQGQIDRILSGKPEERRELFDEAAGIVKFKRRKNDAMKKLDDQNQNLVRVSDILGELERQVVPLEKQCEKAKKYLVLKEDLRVNDVNMFLIEINEIRNRLSQIDEKIKIASSDMESANAEFEKIKADYTKLEQIIEEINASIENKKATLNETIINVEKLEGQINVIKEQINSAKNNESYINQRIQSITGEIDTQSKELAKSEEEKRENEKSLNEIVVNQTEISEEMASVNQEHVELEKEIERNKAEIIELLNAKSLIKTKIQRCDTLLEQINIRKSQLNQKLIEFQSQKDSQDAMIAELEEQLKGIEEEIKQVTEQLSDYRQHLAELRTKNSEITAALARNQEKYHKTKSNLEALKNITERYEGYGNSIKKVMELKDTKKGIIGVVADIIKVDKKYEVAIETALGGNIQNIVTDTETTAKDTIEYLKKHRFGRATFLPLSSMSNKTNFNAPDALEEKGVIGLASDLVDIKKEYEGVAKYLLGRVMVVDTVDNAISIERKYRYTVRIVTLEGEYLNVGGSISGGAFKNNSNLLGRRREIDELEKYISKLREEKSALDKELLDNRSNTSAVNEEINKINAGLQEQQIIKNTVEINLKQAKTQKDNIITQYQGFTLESSNIASEIQDINKNNNKLSDELSDTEDRNSELEKQVVEKTKKLTELKEVLNSKNGILEEVNIEIANLKQKHEFIVERINKSTEIIESLNRELQQIKVNSNENNEEISARVDAIDRFVKEVEKSRQDIERLNKEIGEEKEKKEKQSADHKDFFEKRETLSKHISELDKEVYRLNSQKEALEEKAENKESYMWNEYEITYRKAFELKSDDFNDKSSIRENIARIRREMKSLGDVNINAIEEFKEINERYQFMKGQHDDLMEARENLLKIIDELEVGMRKQFKEKFEEIKVEFDNVFKELFGGGKGTIELTEADDILDAGINIISQPPGKKLQNMMQLSGGEKALTAISLLFAIQNLKPSPFCLLDEIEAALDGSNVVRFAEYLHKLTKNTQFIVITHRRGTMNCADRLYGITMQEKGISALVSVDLLENSLTK</sequence>
<dbReference type="GO" id="GO:0005737">
    <property type="term" value="C:cytoplasm"/>
    <property type="evidence" value="ECO:0007669"/>
    <property type="project" value="UniProtKB-SubCell"/>
</dbReference>
<evidence type="ECO:0000259" key="8">
    <source>
        <dbReference type="SMART" id="SM00968"/>
    </source>
</evidence>
<dbReference type="InterPro" id="IPR027417">
    <property type="entry name" value="P-loop_NTPase"/>
</dbReference>